<comment type="similarity">
    <text evidence="7">Belongs to the CEP72 family.</text>
</comment>
<dbReference type="Pfam" id="PF14580">
    <property type="entry name" value="LRR_9"/>
    <property type="match status" value="1"/>
</dbReference>
<evidence type="ECO:0000313" key="12">
    <source>
        <dbReference type="EMBL" id="GCC27048.1"/>
    </source>
</evidence>
<organism evidence="12 13">
    <name type="scientific">Chiloscyllium punctatum</name>
    <name type="common">Brownbanded bambooshark</name>
    <name type="synonym">Hemiscyllium punctatum</name>
    <dbReference type="NCBI Taxonomy" id="137246"/>
    <lineage>
        <taxon>Eukaryota</taxon>
        <taxon>Metazoa</taxon>
        <taxon>Chordata</taxon>
        <taxon>Craniata</taxon>
        <taxon>Vertebrata</taxon>
        <taxon>Chondrichthyes</taxon>
        <taxon>Elasmobranchii</taxon>
        <taxon>Galeomorphii</taxon>
        <taxon>Galeoidea</taxon>
        <taxon>Orectolobiformes</taxon>
        <taxon>Hemiscylliidae</taxon>
        <taxon>Chiloscyllium</taxon>
    </lineage>
</organism>
<evidence type="ECO:0000256" key="10">
    <source>
        <dbReference type="SAM" id="MobiDB-lite"/>
    </source>
</evidence>
<proteinExistence type="inferred from homology"/>
<comment type="caution">
    <text evidence="12">The sequence shown here is derived from an EMBL/GenBank/DDBJ whole genome shotgun (WGS) entry which is preliminary data.</text>
</comment>
<comment type="subcellular location">
    <subcellularLocation>
        <location evidence="1">Cytoplasm</location>
        <location evidence="1">Cytoskeleton</location>
        <location evidence="1">Microtubule organizing center</location>
        <location evidence="1">Centrosome</location>
    </subcellularLocation>
</comment>
<gene>
    <name evidence="12" type="ORF">chiPu_0005469</name>
</gene>
<dbReference type="SMART" id="SM00446">
    <property type="entry name" value="LRRcap"/>
    <property type="match status" value="1"/>
</dbReference>
<evidence type="ECO:0000256" key="1">
    <source>
        <dbReference type="ARBA" id="ARBA00004300"/>
    </source>
</evidence>
<dbReference type="PROSITE" id="PS51450">
    <property type="entry name" value="LRR"/>
    <property type="match status" value="1"/>
</dbReference>
<dbReference type="FunFam" id="3.80.10.10:FF:000489">
    <property type="entry name" value="Centrosomal protein of 72 kDa"/>
    <property type="match status" value="1"/>
</dbReference>
<dbReference type="GO" id="GO:0034451">
    <property type="term" value="C:centriolar satellite"/>
    <property type="evidence" value="ECO:0007669"/>
    <property type="project" value="UniProtKB-ARBA"/>
</dbReference>
<sequence length="787" mass="89965">MAAVELEATEEWIRDKAQLNNQRLDEVEFLSLQGTYSDKIVSLGDAFLNFKRLKSLDLSRNSIVSLGGLENLHLLEKLNLYYNNVPSSKEISSLRHLTNLKELDLRLNPVTRNEENYRLYVIHLLPNLKKLDDRPVRDSERKAAQNHFVSREHKEEADLDREEERSYVKKNFAYEKDEQTSIHSSVNHKWDGASDLKTDLKERWTPHDLQLMSDHQESFSSRPPLSSVYSGRDLREVRENDILNKGIEPSRSGQYHSYLEEDDNKTYHSPSRSSLRSVGKSVCNRSREGFRVTFSDKILDSSTDENNIQKNFMNSDLQYDPVCNKKESLLQTRERNLTKYTDTSMKDSSANSDINSIISHDYHKQLNTDMKAYQSTLEPPNSYLNCQTDKASIGTHNDRSFKLNSDLKTSSTYGIRKNTYVDDGASSQRSKMTSSSLIPRHGTSSSDHLLDRQSLVSPASSFTSLYSNSSKRGFIDHMSAEFTTNKNLERQSQLTTTNVENFESKLEPKKTSSLSSLSCIQPSYDRKQTTLNKLHEVEECGDYRPRTPAGLSCNFSASVSSLLLNLLDLVDQHWNGSRSLQSNQRFLTPAHELLSNLVNSVSIPKIQSLEKKVKALTEENKSLLTRTGFGLDTAELQRVKHQLTQKQDDLEGLRGRLAKVLDENNKLRSQLTSLELANCAGNHLQNKDLQKDNERLNLEVEYLNQQIKQYSKLQETVTMLQESHRSLVSTNNYLQQQLNITSAGQNNDAPYHHNSHRMKAWSKLPPSEITELPLSSKRSYHSTSDIL</sequence>
<dbReference type="EMBL" id="BEZZ01000147">
    <property type="protein sequence ID" value="GCC27048.1"/>
    <property type="molecule type" value="Genomic_DNA"/>
</dbReference>
<evidence type="ECO:0000256" key="9">
    <source>
        <dbReference type="SAM" id="Coils"/>
    </source>
</evidence>
<dbReference type="Proteomes" id="UP000287033">
    <property type="component" value="Unassembled WGS sequence"/>
</dbReference>
<feature type="domain" description="U2A'/phosphoprotein 32 family A C-terminal" evidence="11">
    <location>
        <begin position="114"/>
        <end position="132"/>
    </location>
</feature>
<dbReference type="PANTHER" id="PTHR23311">
    <property type="entry name" value="HEAT SHOCK REGULATED 2"/>
    <property type="match status" value="1"/>
</dbReference>
<keyword evidence="13" id="KW-1185">Reference proteome</keyword>
<dbReference type="AlphaFoldDB" id="A0A401S9H2"/>
<feature type="region of interest" description="Disordered" evidence="10">
    <location>
        <begin position="423"/>
        <end position="450"/>
    </location>
</feature>
<dbReference type="InterPro" id="IPR001611">
    <property type="entry name" value="Leu-rich_rpt"/>
</dbReference>
<evidence type="ECO:0000256" key="8">
    <source>
        <dbReference type="ARBA" id="ARBA00070210"/>
    </source>
</evidence>
<keyword evidence="6" id="KW-0206">Cytoskeleton</keyword>
<reference evidence="12 13" key="1">
    <citation type="journal article" date="2018" name="Nat. Ecol. Evol.">
        <title>Shark genomes provide insights into elasmobranch evolution and the origin of vertebrates.</title>
        <authorList>
            <person name="Hara Y"/>
            <person name="Yamaguchi K"/>
            <person name="Onimaru K"/>
            <person name="Kadota M"/>
            <person name="Koyanagi M"/>
            <person name="Keeley SD"/>
            <person name="Tatsumi K"/>
            <person name="Tanaka K"/>
            <person name="Motone F"/>
            <person name="Kageyama Y"/>
            <person name="Nozu R"/>
            <person name="Adachi N"/>
            <person name="Nishimura O"/>
            <person name="Nakagawa R"/>
            <person name="Tanegashima C"/>
            <person name="Kiyatake I"/>
            <person name="Matsumoto R"/>
            <person name="Murakumo K"/>
            <person name="Nishida K"/>
            <person name="Terakita A"/>
            <person name="Kuratani S"/>
            <person name="Sato K"/>
            <person name="Hyodo S Kuraku.S."/>
        </authorList>
    </citation>
    <scope>NUCLEOTIDE SEQUENCE [LARGE SCALE GENOMIC DNA]</scope>
</reference>
<accession>A0A401S9H2</accession>
<feature type="region of interest" description="Disordered" evidence="10">
    <location>
        <begin position="214"/>
        <end position="233"/>
    </location>
</feature>
<keyword evidence="2" id="KW-0963">Cytoplasm</keyword>
<keyword evidence="3" id="KW-0433">Leucine-rich repeat</keyword>
<dbReference type="SUPFAM" id="SSF52058">
    <property type="entry name" value="L domain-like"/>
    <property type="match status" value="1"/>
</dbReference>
<keyword evidence="4" id="KW-0677">Repeat</keyword>
<evidence type="ECO:0000256" key="5">
    <source>
        <dbReference type="ARBA" id="ARBA00023054"/>
    </source>
</evidence>
<feature type="region of interest" description="Disordered" evidence="10">
    <location>
        <begin position="744"/>
        <end position="764"/>
    </location>
</feature>
<evidence type="ECO:0000259" key="11">
    <source>
        <dbReference type="SMART" id="SM00446"/>
    </source>
</evidence>
<feature type="region of interest" description="Disordered" evidence="10">
    <location>
        <begin position="140"/>
        <end position="162"/>
    </location>
</feature>
<keyword evidence="5 9" id="KW-0175">Coiled coil</keyword>
<evidence type="ECO:0000256" key="6">
    <source>
        <dbReference type="ARBA" id="ARBA00023212"/>
    </source>
</evidence>
<evidence type="ECO:0000256" key="4">
    <source>
        <dbReference type="ARBA" id="ARBA00022737"/>
    </source>
</evidence>
<dbReference type="InterPro" id="IPR032675">
    <property type="entry name" value="LRR_dom_sf"/>
</dbReference>
<evidence type="ECO:0000256" key="7">
    <source>
        <dbReference type="ARBA" id="ARBA00061023"/>
    </source>
</evidence>
<dbReference type="Gene3D" id="3.80.10.10">
    <property type="entry name" value="Ribonuclease Inhibitor"/>
    <property type="match status" value="1"/>
</dbReference>
<dbReference type="PANTHER" id="PTHR23311:SF6">
    <property type="entry name" value="LEUCINE-RICH REPEAT-CONTAINING PROTEIN 36"/>
    <property type="match status" value="1"/>
</dbReference>
<dbReference type="InterPro" id="IPR003603">
    <property type="entry name" value="U2A'_phosphoprotein32A_C"/>
</dbReference>
<name>A0A401S9H2_CHIPU</name>
<feature type="compositionally biased region" description="Polar residues" evidence="10">
    <location>
        <begin position="425"/>
        <end position="447"/>
    </location>
</feature>
<dbReference type="STRING" id="137246.A0A401S9H2"/>
<dbReference type="InterPro" id="IPR055320">
    <property type="entry name" value="CEP72-like"/>
</dbReference>
<dbReference type="OrthoDB" id="676979at2759"/>
<feature type="compositionally biased region" description="Polar residues" evidence="10">
    <location>
        <begin position="218"/>
        <end position="229"/>
    </location>
</feature>
<protein>
    <recommendedName>
        <fullName evidence="8">Centrosomal protein of 72 kDa</fullName>
    </recommendedName>
</protein>
<feature type="coiled-coil region" evidence="9">
    <location>
        <begin position="606"/>
        <end position="723"/>
    </location>
</feature>
<evidence type="ECO:0000256" key="2">
    <source>
        <dbReference type="ARBA" id="ARBA00022490"/>
    </source>
</evidence>
<evidence type="ECO:0000313" key="13">
    <source>
        <dbReference type="Proteomes" id="UP000287033"/>
    </source>
</evidence>
<evidence type="ECO:0000256" key="3">
    <source>
        <dbReference type="ARBA" id="ARBA00022614"/>
    </source>
</evidence>
<dbReference type="OMA" id="HVVPNDM"/>